<dbReference type="AlphaFoldDB" id="A0A382RE24"/>
<name>A0A382RE24_9ZZZZ</name>
<accession>A0A382RE24</accession>
<feature type="transmembrane region" description="Helical" evidence="1">
    <location>
        <begin position="20"/>
        <end position="40"/>
    </location>
</feature>
<dbReference type="EMBL" id="UINC01120777">
    <property type="protein sequence ID" value="SVC95472.1"/>
    <property type="molecule type" value="Genomic_DNA"/>
</dbReference>
<protein>
    <submittedName>
        <fullName evidence="2">Uncharacterized protein</fullName>
    </submittedName>
</protein>
<proteinExistence type="predicted"/>
<organism evidence="2">
    <name type="scientific">marine metagenome</name>
    <dbReference type="NCBI Taxonomy" id="408172"/>
    <lineage>
        <taxon>unclassified sequences</taxon>
        <taxon>metagenomes</taxon>
        <taxon>ecological metagenomes</taxon>
    </lineage>
</organism>
<evidence type="ECO:0000313" key="2">
    <source>
        <dbReference type="EMBL" id="SVC95472.1"/>
    </source>
</evidence>
<keyword evidence="1" id="KW-0472">Membrane</keyword>
<keyword evidence="1" id="KW-0812">Transmembrane</keyword>
<reference evidence="2" key="1">
    <citation type="submission" date="2018-05" db="EMBL/GenBank/DDBJ databases">
        <authorList>
            <person name="Lanie J.A."/>
            <person name="Ng W.-L."/>
            <person name="Kazmierczak K.M."/>
            <person name="Andrzejewski T.M."/>
            <person name="Davidsen T.M."/>
            <person name="Wayne K.J."/>
            <person name="Tettelin H."/>
            <person name="Glass J.I."/>
            <person name="Rusch D."/>
            <person name="Podicherti R."/>
            <person name="Tsui H.-C.T."/>
            <person name="Winkler M.E."/>
        </authorList>
    </citation>
    <scope>NUCLEOTIDE SEQUENCE</scope>
</reference>
<gene>
    <name evidence="2" type="ORF">METZ01_LOCUS348326</name>
</gene>
<sequence>MSMTDMGNWAVDLKDVGAIYPMQGLEVVMAVIGIVLWLGWHVWQIKHENATLADEVAKYGSE</sequence>
<evidence type="ECO:0000256" key="1">
    <source>
        <dbReference type="SAM" id="Phobius"/>
    </source>
</evidence>
<keyword evidence="1" id="KW-1133">Transmembrane helix</keyword>